<name>A0A8J7GZ85_9ACTN</name>
<dbReference type="Proteomes" id="UP000622552">
    <property type="component" value="Unassembled WGS sequence"/>
</dbReference>
<gene>
    <name evidence="1" type="ORF">IW245_007300</name>
</gene>
<keyword evidence="2" id="KW-1185">Reference proteome</keyword>
<dbReference type="EMBL" id="JADOUF010000001">
    <property type="protein sequence ID" value="MBG6141106.1"/>
    <property type="molecule type" value="Genomic_DNA"/>
</dbReference>
<reference evidence="1" key="1">
    <citation type="submission" date="2020-11" db="EMBL/GenBank/DDBJ databases">
        <title>Sequencing the genomes of 1000 actinobacteria strains.</title>
        <authorList>
            <person name="Klenk H.-P."/>
        </authorList>
    </citation>
    <scope>NUCLEOTIDE SEQUENCE</scope>
    <source>
        <strain evidence="1">DSM 45356</strain>
    </source>
</reference>
<sequence>MELFSHDHYDPMRVAGAHRRHILWVPGLSAHRARYAPSEGVYLMPAECDSVTFIDSLTHAQARAELAGAAVPDLATATARLASARLIPLAELAVALVAGGGGIEAAAQVLGVLPSTVRARVDTLTLRERRTLDTLTIEARRDRGGRVRAEEHLLAARFGVPLAVS</sequence>
<evidence type="ECO:0000313" key="2">
    <source>
        <dbReference type="Proteomes" id="UP000622552"/>
    </source>
</evidence>
<organism evidence="1 2">
    <name type="scientific">Longispora fulva</name>
    <dbReference type="NCBI Taxonomy" id="619741"/>
    <lineage>
        <taxon>Bacteria</taxon>
        <taxon>Bacillati</taxon>
        <taxon>Actinomycetota</taxon>
        <taxon>Actinomycetes</taxon>
        <taxon>Micromonosporales</taxon>
        <taxon>Micromonosporaceae</taxon>
        <taxon>Longispora</taxon>
    </lineage>
</organism>
<dbReference type="RefSeq" id="WP_197007578.1">
    <property type="nucleotide sequence ID" value="NZ_JADOUF010000001.1"/>
</dbReference>
<dbReference type="AlphaFoldDB" id="A0A8J7GZ85"/>
<protein>
    <submittedName>
        <fullName evidence="1">Uncharacterized protein</fullName>
    </submittedName>
</protein>
<proteinExistence type="predicted"/>
<evidence type="ECO:0000313" key="1">
    <source>
        <dbReference type="EMBL" id="MBG6141106.1"/>
    </source>
</evidence>
<accession>A0A8J7GZ85</accession>
<comment type="caution">
    <text evidence="1">The sequence shown here is derived from an EMBL/GenBank/DDBJ whole genome shotgun (WGS) entry which is preliminary data.</text>
</comment>